<dbReference type="AlphaFoldDB" id="A0A1Q2CIX7"/>
<proteinExistence type="predicted"/>
<dbReference type="KEGG" id="tfl:RPIT_07165"/>
<sequence>MRLRYAGTCAACGVPLAAGTTADYDRTSKTVACIVCPPTDANTDQGERRDPSIDVGSPTVTEDAPAVEASPEVWERPTLEAVDGQGGASAAAEFQRRHGARRDRVLNSYPRMGKFLLAVFDDPQSTKAWSVGAEGERLLSEMLAGMAGESLRVLNDRRIPRTRANIDHLVVCPSGVFVVDAKRYRNARPALKVEGGLIRPRTELLTVAGRDRTTLVTGMQKQLDLVQTALADQPDIPVWGVLCFVEADWPLLGGPFTVNGVHVMSPKKLRAQLTHPGPLDEARIADVQWHLHEAFPRQKQS</sequence>
<evidence type="ECO:0000313" key="1">
    <source>
        <dbReference type="EMBL" id="AQP46067.1"/>
    </source>
</evidence>
<dbReference type="Proteomes" id="UP000188324">
    <property type="component" value="Chromosome"/>
</dbReference>
<keyword evidence="2" id="KW-1185">Reference proteome</keyword>
<name>A0A1Q2CIX7_9ACTN</name>
<reference evidence="1 2" key="1">
    <citation type="journal article" date="2016" name="Int. J. Syst. Evol. Microbiol.">
        <title>Tessaracoccus flavus sp. nov., isolated from the drainage system of a lindane-producing factory.</title>
        <authorList>
            <person name="Kumari R."/>
            <person name="Singh P."/>
            <person name="Schumann P."/>
            <person name="Lal R."/>
        </authorList>
    </citation>
    <scope>NUCLEOTIDE SEQUENCE [LARGE SCALE GENOMIC DNA]</scope>
    <source>
        <strain evidence="1 2">RP1T</strain>
    </source>
</reference>
<gene>
    <name evidence="1" type="ORF">RPIT_07165</name>
</gene>
<dbReference type="OrthoDB" id="4246706at2"/>
<organism evidence="1 2">
    <name type="scientific">Tessaracoccus flavus</name>
    <dbReference type="NCBI Taxonomy" id="1610493"/>
    <lineage>
        <taxon>Bacteria</taxon>
        <taxon>Bacillati</taxon>
        <taxon>Actinomycetota</taxon>
        <taxon>Actinomycetes</taxon>
        <taxon>Propionibacteriales</taxon>
        <taxon>Propionibacteriaceae</taxon>
        <taxon>Tessaracoccus</taxon>
    </lineage>
</organism>
<dbReference type="PROSITE" id="PS50965">
    <property type="entry name" value="NERD"/>
    <property type="match status" value="1"/>
</dbReference>
<dbReference type="Pfam" id="PF08378">
    <property type="entry name" value="NERD"/>
    <property type="match status" value="1"/>
</dbReference>
<evidence type="ECO:0000313" key="2">
    <source>
        <dbReference type="Proteomes" id="UP000188324"/>
    </source>
</evidence>
<accession>A0A1Q2CIX7</accession>
<dbReference type="InterPro" id="IPR011528">
    <property type="entry name" value="NERD"/>
</dbReference>
<dbReference type="EMBL" id="CP019605">
    <property type="protein sequence ID" value="AQP46067.1"/>
    <property type="molecule type" value="Genomic_DNA"/>
</dbReference>
<dbReference type="STRING" id="1610493.RPIT_07165"/>
<protein>
    <submittedName>
        <fullName evidence="1">Uncharacterized protein</fullName>
    </submittedName>
</protein>